<dbReference type="Proteomes" id="UP000006757">
    <property type="component" value="Unassembled WGS sequence"/>
</dbReference>
<dbReference type="GO" id="GO:0005737">
    <property type="term" value="C:cytoplasm"/>
    <property type="evidence" value="ECO:0007669"/>
    <property type="project" value="TreeGrafter"/>
</dbReference>
<dbReference type="eggNOG" id="ENOG502S1RM">
    <property type="taxonomic scope" value="Eukaryota"/>
</dbReference>
<dbReference type="GO" id="GO:0004029">
    <property type="term" value="F:aldehyde dehydrogenase (NAD+) activity"/>
    <property type="evidence" value="ECO:0007669"/>
    <property type="project" value="TreeGrafter"/>
</dbReference>
<dbReference type="PANTHER" id="PTHR48079:SF3">
    <property type="entry name" value="NAD-DEPENDENT EPIMERASE_DEHYDRATASE DOMAIN-CONTAINING PROTEIN"/>
    <property type="match status" value="1"/>
</dbReference>
<dbReference type="PANTHER" id="PTHR48079">
    <property type="entry name" value="PROTEIN YEEZ"/>
    <property type="match status" value="1"/>
</dbReference>
<dbReference type="InterPro" id="IPR051783">
    <property type="entry name" value="NAD(P)-dependent_oxidoreduct"/>
</dbReference>
<dbReference type="HOGENOM" id="CLU_007383_12_3_1"/>
<protein>
    <recommendedName>
        <fullName evidence="3">NAD-dependent epimerase/dehydratase domain-containing protein</fullName>
    </recommendedName>
</protein>
<gene>
    <name evidence="1" type="ORF">A1Q2_07991</name>
</gene>
<dbReference type="InParanoid" id="K1VM38"/>
<dbReference type="AlphaFoldDB" id="K1VM38"/>
<dbReference type="SUPFAM" id="SSF51735">
    <property type="entry name" value="NAD(P)-binding Rossmann-fold domains"/>
    <property type="match status" value="1"/>
</dbReference>
<dbReference type="Gene3D" id="3.40.50.720">
    <property type="entry name" value="NAD(P)-binding Rossmann-like Domain"/>
    <property type="match status" value="1"/>
</dbReference>
<dbReference type="OrthoDB" id="10000533at2759"/>
<keyword evidence="2" id="KW-1185">Reference proteome</keyword>
<proteinExistence type="predicted"/>
<evidence type="ECO:0000313" key="1">
    <source>
        <dbReference type="EMBL" id="EKC97792.1"/>
    </source>
</evidence>
<accession>K1VM38</accession>
<dbReference type="STRING" id="1220162.K1VM38"/>
<evidence type="ECO:0008006" key="3">
    <source>
        <dbReference type="Google" id="ProtNLM"/>
    </source>
</evidence>
<sequence length="308" mass="33417">MKVLVLGASGTIPSHPPLTPGFVGSAVASAFTRAGHIVYGQTRSHATGDSMAAQEIFPVVCDPFSDPETWAKIVRNVDEAQLVVHAFLKAVKHRGSCPVLPTYVYCSGHYVMAAGLEWTDERQPALAPCNKGSAWRRDIEDEVLTSSLVNGVVIRPVCLYGKGGSYFGAYHFRPALEALKKGKKRFQSIVGESSKIATVHCDDAAELFVAVAERGPVCRGQVFVASNPSTDNVRDILDGVVRITGLEGWDARKPRDADGERAWVTPVLQKASLGHAVTGWAPRRIGVSDGIEVYWPKRDQVEPEWVVL</sequence>
<dbReference type="EMBL" id="AMBO01000403">
    <property type="protein sequence ID" value="EKC97792.1"/>
    <property type="molecule type" value="Genomic_DNA"/>
</dbReference>
<evidence type="ECO:0000313" key="2">
    <source>
        <dbReference type="Proteomes" id="UP000006757"/>
    </source>
</evidence>
<dbReference type="InterPro" id="IPR036291">
    <property type="entry name" value="NAD(P)-bd_dom_sf"/>
</dbReference>
<reference evidence="1 2" key="1">
    <citation type="journal article" date="2012" name="Eukaryot. Cell">
        <title>Genome sequence of the Trichosporon asahii environmental strain CBS 8904.</title>
        <authorList>
            <person name="Yang R.Y."/>
            <person name="Li H.T."/>
            <person name="Zhu H."/>
            <person name="Zhou G.P."/>
            <person name="Wang M."/>
            <person name="Wang L."/>
        </authorList>
    </citation>
    <scope>NUCLEOTIDE SEQUENCE [LARGE SCALE GENOMIC DNA]</scope>
    <source>
        <strain evidence="1 2">CBS 8904</strain>
    </source>
</reference>
<dbReference type="OMA" id="IDFPQWT"/>
<comment type="caution">
    <text evidence="1">The sequence shown here is derived from an EMBL/GenBank/DDBJ whole genome shotgun (WGS) entry which is preliminary data.</text>
</comment>
<name>K1VM38_TRIAC</name>
<organism evidence="1 2">
    <name type="scientific">Trichosporon asahii var. asahii (strain CBS 8904)</name>
    <name type="common">Yeast</name>
    <dbReference type="NCBI Taxonomy" id="1220162"/>
    <lineage>
        <taxon>Eukaryota</taxon>
        <taxon>Fungi</taxon>
        <taxon>Dikarya</taxon>
        <taxon>Basidiomycota</taxon>
        <taxon>Agaricomycotina</taxon>
        <taxon>Tremellomycetes</taxon>
        <taxon>Trichosporonales</taxon>
        <taxon>Trichosporonaceae</taxon>
        <taxon>Trichosporon</taxon>
    </lineage>
</organism>